<dbReference type="AlphaFoldDB" id="A0A6F8T841"/>
<evidence type="ECO:0000313" key="1">
    <source>
        <dbReference type="EMBL" id="BCA96310.1"/>
    </source>
</evidence>
<dbReference type="EMBL" id="AP022839">
    <property type="protein sequence ID" value="BCA96310.1"/>
    <property type="molecule type" value="Genomic_DNA"/>
</dbReference>
<protein>
    <submittedName>
        <fullName evidence="1">Uncharacterized protein</fullName>
    </submittedName>
</protein>
<reference evidence="1" key="1">
    <citation type="journal article" date="2020" name="Microbiol. Resour. Announc.">
        <title>Complete Genome Sequence of Novel Psychrotolerant Legionella Strain TUM19329, Isolated from Antarctic Lake Sediment.</title>
        <authorList>
            <person name="Shimada S."/>
            <person name="Nakai R."/>
            <person name="Aoki K."/>
            <person name="Shimoeda N."/>
            <person name="Ohno G."/>
            <person name="Miyazaki Y."/>
            <person name="Kudoh S."/>
            <person name="Imura S."/>
            <person name="Watanabe K."/>
            <person name="Ishii Y."/>
            <person name="Tateda K."/>
        </authorList>
    </citation>
    <scope>NUCLEOTIDE SEQUENCE [LARGE SCALE GENOMIC DNA]</scope>
    <source>
        <strain evidence="1">TUM19329</strain>
    </source>
</reference>
<proteinExistence type="predicted"/>
<evidence type="ECO:0000313" key="2">
    <source>
        <dbReference type="Proteomes" id="UP000502894"/>
    </source>
</evidence>
<dbReference type="Proteomes" id="UP000502894">
    <property type="component" value="Chromosome"/>
</dbReference>
<name>A0A6F8T841_9GAMM</name>
<organism evidence="1 2">
    <name type="scientific">Legionella antarctica</name>
    <dbReference type="NCBI Taxonomy" id="2708020"/>
    <lineage>
        <taxon>Bacteria</taxon>
        <taxon>Pseudomonadati</taxon>
        <taxon>Pseudomonadota</taxon>
        <taxon>Gammaproteobacteria</taxon>
        <taxon>Legionellales</taxon>
        <taxon>Legionellaceae</taxon>
        <taxon>Legionella</taxon>
    </lineage>
</organism>
<accession>A0A6F8T841</accession>
<keyword evidence="2" id="KW-1185">Reference proteome</keyword>
<dbReference type="KEGG" id="lant:TUM19329_26710"/>
<gene>
    <name evidence="1" type="ORF">TUM19329_26710</name>
</gene>
<sequence>MEYCDNELGAGNYLSVIDVTQLSDHLPGSMESVYKADAYKRKTVTTLHELEH</sequence>